<protein>
    <submittedName>
        <fullName evidence="1">Uncharacterized protein</fullName>
    </submittedName>
</protein>
<sequence length="169" mass="18990">MAQDILAQSDFGPSAAPSCPESLLDLGRAAMAEVKSWEAQDLWVPGDDRQITKEAFLRLQAALADLGNALREAKEAWYELDEVKALPKEAFLDEDLEKRPNVLRSEPYRSLMKRALELRRVYAQAQVTAKKLGGILEFPDDVPDTYDPEKPELIYPDLDKVPLVSGQNY</sequence>
<proteinExistence type="predicted"/>
<gene>
    <name evidence="1" type="ORF">AMON00008_LOCUS63868</name>
</gene>
<evidence type="ECO:0000313" key="1">
    <source>
        <dbReference type="EMBL" id="CAE4667568.1"/>
    </source>
</evidence>
<name>A0A7S4VUZ0_9DINO</name>
<reference evidence="1" key="1">
    <citation type="submission" date="2021-01" db="EMBL/GenBank/DDBJ databases">
        <authorList>
            <person name="Corre E."/>
            <person name="Pelletier E."/>
            <person name="Niang G."/>
            <person name="Scheremetjew M."/>
            <person name="Finn R."/>
            <person name="Kale V."/>
            <person name="Holt S."/>
            <person name="Cochrane G."/>
            <person name="Meng A."/>
            <person name="Brown T."/>
            <person name="Cohen L."/>
        </authorList>
    </citation>
    <scope>NUCLEOTIDE SEQUENCE</scope>
    <source>
        <strain evidence="1">CCMP3105</strain>
    </source>
</reference>
<dbReference type="EMBL" id="HBNR01089064">
    <property type="protein sequence ID" value="CAE4667568.1"/>
    <property type="molecule type" value="Transcribed_RNA"/>
</dbReference>
<dbReference type="AlphaFoldDB" id="A0A7S4VUZ0"/>
<accession>A0A7S4VUZ0</accession>
<organism evidence="1">
    <name type="scientific">Alexandrium monilatum</name>
    <dbReference type="NCBI Taxonomy" id="311494"/>
    <lineage>
        <taxon>Eukaryota</taxon>
        <taxon>Sar</taxon>
        <taxon>Alveolata</taxon>
        <taxon>Dinophyceae</taxon>
        <taxon>Gonyaulacales</taxon>
        <taxon>Pyrocystaceae</taxon>
        <taxon>Alexandrium</taxon>
    </lineage>
</organism>